<evidence type="ECO:0000313" key="13">
    <source>
        <dbReference type="Proteomes" id="UP001152607"/>
    </source>
</evidence>
<evidence type="ECO:0000256" key="3">
    <source>
        <dbReference type="ARBA" id="ARBA00017689"/>
    </source>
</evidence>
<reference evidence="12" key="1">
    <citation type="submission" date="2023-01" db="EMBL/GenBank/DDBJ databases">
        <authorList>
            <person name="Van Ghelder C."/>
            <person name="Rancurel C."/>
        </authorList>
    </citation>
    <scope>NUCLEOTIDE SEQUENCE</scope>
    <source>
        <strain evidence="12">CNCM I-4278</strain>
    </source>
</reference>
<evidence type="ECO:0000256" key="7">
    <source>
        <dbReference type="ARBA" id="ARBA00023128"/>
    </source>
</evidence>
<dbReference type="Proteomes" id="UP001152607">
    <property type="component" value="Unassembled WGS sequence"/>
</dbReference>
<keyword evidence="7 9" id="KW-0496">Mitochondrion</keyword>
<protein>
    <recommendedName>
        <fullName evidence="3 9">Cytochrome c oxidase assembly protein COX20, mitochondrial</fullName>
    </recommendedName>
</protein>
<evidence type="ECO:0000256" key="2">
    <source>
        <dbReference type="ARBA" id="ARBA00009575"/>
    </source>
</evidence>
<evidence type="ECO:0000256" key="1">
    <source>
        <dbReference type="ARBA" id="ARBA00004273"/>
    </source>
</evidence>
<dbReference type="GO" id="GO:0033617">
    <property type="term" value="P:mitochondrial respiratory chain complex IV assembly"/>
    <property type="evidence" value="ECO:0007669"/>
    <property type="project" value="InterPro"/>
</dbReference>
<dbReference type="EMBL" id="CAOQHR010000008">
    <property type="protein sequence ID" value="CAI6338905.1"/>
    <property type="molecule type" value="Genomic_DNA"/>
</dbReference>
<keyword evidence="6" id="KW-1133">Transmembrane helix</keyword>
<keyword evidence="5 9" id="KW-0999">Mitochondrion inner membrane</keyword>
<keyword evidence="13" id="KW-1185">Reference proteome</keyword>
<sequence length="196" mass="22309">MADDTRQQSQQSQQPQPPSSIPSEAPNASEILRASRPPANIMPGGTAHTAGGQRVEDGPTYFDVVRRLGPEYYLNFHKRPCVRDGLMTGIASGFVAGSVAAVLRRPVYLCTNWAVGICVMAACGHYQTCQYYRGREKDGMKQAQVLIEKKRASMEAKKEARRRAREEQERIEEMQRQEQIRRKSWSYWASKNLKFW</sequence>
<evidence type="ECO:0000256" key="10">
    <source>
        <dbReference type="SAM" id="Coils"/>
    </source>
</evidence>
<evidence type="ECO:0000256" key="6">
    <source>
        <dbReference type="ARBA" id="ARBA00022989"/>
    </source>
</evidence>
<evidence type="ECO:0000256" key="11">
    <source>
        <dbReference type="SAM" id="MobiDB-lite"/>
    </source>
</evidence>
<keyword evidence="4" id="KW-0812">Transmembrane</keyword>
<proteinExistence type="inferred from homology"/>
<feature type="coiled-coil region" evidence="10">
    <location>
        <begin position="140"/>
        <end position="177"/>
    </location>
</feature>
<organism evidence="12 13">
    <name type="scientific">Periconia digitata</name>
    <dbReference type="NCBI Taxonomy" id="1303443"/>
    <lineage>
        <taxon>Eukaryota</taxon>
        <taxon>Fungi</taxon>
        <taxon>Dikarya</taxon>
        <taxon>Ascomycota</taxon>
        <taxon>Pezizomycotina</taxon>
        <taxon>Dothideomycetes</taxon>
        <taxon>Pleosporomycetidae</taxon>
        <taxon>Pleosporales</taxon>
        <taxon>Massarineae</taxon>
        <taxon>Periconiaceae</taxon>
        <taxon>Periconia</taxon>
    </lineage>
</organism>
<dbReference type="PIRSF" id="PIRSF007871">
    <property type="entry name" value="Cox20"/>
    <property type="match status" value="1"/>
</dbReference>
<evidence type="ECO:0000256" key="5">
    <source>
        <dbReference type="ARBA" id="ARBA00022792"/>
    </source>
</evidence>
<evidence type="ECO:0000256" key="8">
    <source>
        <dbReference type="ARBA" id="ARBA00023136"/>
    </source>
</evidence>
<dbReference type="AlphaFoldDB" id="A0A9W4UMW6"/>
<comment type="subcellular location">
    <subcellularLocation>
        <location evidence="1 9">Mitochondrion inner membrane</location>
    </subcellularLocation>
</comment>
<dbReference type="PANTHER" id="PTHR31586">
    <property type="entry name" value="CYTOCHROME C OXIDASE PROTEIN 20"/>
    <property type="match status" value="1"/>
</dbReference>
<dbReference type="Pfam" id="PF12597">
    <property type="entry name" value="Cox20"/>
    <property type="match status" value="1"/>
</dbReference>
<keyword evidence="10" id="KW-0175">Coiled coil</keyword>
<dbReference type="OrthoDB" id="14603at2759"/>
<dbReference type="InterPro" id="IPR022533">
    <property type="entry name" value="Cox20"/>
</dbReference>
<comment type="similarity">
    <text evidence="2 9">Belongs to the COX20 family.</text>
</comment>
<evidence type="ECO:0000313" key="12">
    <source>
        <dbReference type="EMBL" id="CAI6338905.1"/>
    </source>
</evidence>
<dbReference type="PANTHER" id="PTHR31586:SF1">
    <property type="entry name" value="CYTOCHROME C OXIDASE ASSEMBLY PROTEIN COX20, MITOCHONDRIAL"/>
    <property type="match status" value="1"/>
</dbReference>
<dbReference type="GO" id="GO:0005743">
    <property type="term" value="C:mitochondrial inner membrane"/>
    <property type="evidence" value="ECO:0007669"/>
    <property type="project" value="UniProtKB-SubCell"/>
</dbReference>
<feature type="region of interest" description="Disordered" evidence="11">
    <location>
        <begin position="1"/>
        <end position="54"/>
    </location>
</feature>
<comment type="caution">
    <text evidence="12">The sequence shown here is derived from an EMBL/GenBank/DDBJ whole genome shotgun (WGS) entry which is preliminary data.</text>
</comment>
<evidence type="ECO:0000256" key="4">
    <source>
        <dbReference type="ARBA" id="ARBA00022692"/>
    </source>
</evidence>
<accession>A0A9W4UMW6</accession>
<keyword evidence="8 9" id="KW-0472">Membrane</keyword>
<name>A0A9W4UMW6_9PLEO</name>
<comment type="function">
    <text evidence="9">Involved in the assembly of the cytochrome c oxidase complex.</text>
</comment>
<evidence type="ECO:0000256" key="9">
    <source>
        <dbReference type="PIRNR" id="PIRNR007871"/>
    </source>
</evidence>
<gene>
    <name evidence="12" type="ORF">PDIGIT_LOCUS12041</name>
</gene>